<dbReference type="Proteomes" id="UP000821865">
    <property type="component" value="Chromosome 2"/>
</dbReference>
<proteinExistence type="predicted"/>
<name>A0ACB8DCV7_DERSI</name>
<comment type="caution">
    <text evidence="1">The sequence shown here is derived from an EMBL/GenBank/DDBJ whole genome shotgun (WGS) entry which is preliminary data.</text>
</comment>
<reference evidence="1" key="1">
    <citation type="submission" date="2020-05" db="EMBL/GenBank/DDBJ databases">
        <title>Large-scale comparative analyses of tick genomes elucidate their genetic diversity and vector capacities.</title>
        <authorList>
            <person name="Jia N."/>
            <person name="Wang J."/>
            <person name="Shi W."/>
            <person name="Du L."/>
            <person name="Sun Y."/>
            <person name="Zhan W."/>
            <person name="Jiang J."/>
            <person name="Wang Q."/>
            <person name="Zhang B."/>
            <person name="Ji P."/>
            <person name="Sakyi L.B."/>
            <person name="Cui X."/>
            <person name="Yuan T."/>
            <person name="Jiang B."/>
            <person name="Yang W."/>
            <person name="Lam T.T.-Y."/>
            <person name="Chang Q."/>
            <person name="Ding S."/>
            <person name="Wang X."/>
            <person name="Zhu J."/>
            <person name="Ruan X."/>
            <person name="Zhao L."/>
            <person name="Wei J."/>
            <person name="Que T."/>
            <person name="Du C."/>
            <person name="Cheng J."/>
            <person name="Dai P."/>
            <person name="Han X."/>
            <person name="Huang E."/>
            <person name="Gao Y."/>
            <person name="Liu J."/>
            <person name="Shao H."/>
            <person name="Ye R."/>
            <person name="Li L."/>
            <person name="Wei W."/>
            <person name="Wang X."/>
            <person name="Wang C."/>
            <person name="Yang T."/>
            <person name="Huo Q."/>
            <person name="Li W."/>
            <person name="Guo W."/>
            <person name="Chen H."/>
            <person name="Zhou L."/>
            <person name="Ni X."/>
            <person name="Tian J."/>
            <person name="Zhou Y."/>
            <person name="Sheng Y."/>
            <person name="Liu T."/>
            <person name="Pan Y."/>
            <person name="Xia L."/>
            <person name="Li J."/>
            <person name="Zhao F."/>
            <person name="Cao W."/>
        </authorList>
    </citation>
    <scope>NUCLEOTIDE SEQUENCE</scope>
    <source>
        <strain evidence="1">Dsil-2018</strain>
    </source>
</reference>
<evidence type="ECO:0000313" key="2">
    <source>
        <dbReference type="Proteomes" id="UP000821865"/>
    </source>
</evidence>
<organism evidence="1 2">
    <name type="scientific">Dermacentor silvarum</name>
    <name type="common">Tick</name>
    <dbReference type="NCBI Taxonomy" id="543639"/>
    <lineage>
        <taxon>Eukaryota</taxon>
        <taxon>Metazoa</taxon>
        <taxon>Ecdysozoa</taxon>
        <taxon>Arthropoda</taxon>
        <taxon>Chelicerata</taxon>
        <taxon>Arachnida</taxon>
        <taxon>Acari</taxon>
        <taxon>Parasitiformes</taxon>
        <taxon>Ixodida</taxon>
        <taxon>Ixodoidea</taxon>
        <taxon>Ixodidae</taxon>
        <taxon>Rhipicephalinae</taxon>
        <taxon>Dermacentor</taxon>
    </lineage>
</organism>
<evidence type="ECO:0000313" key="1">
    <source>
        <dbReference type="EMBL" id="KAH7965931.1"/>
    </source>
</evidence>
<gene>
    <name evidence="1" type="ORF">HPB49_012230</name>
</gene>
<accession>A0ACB8DCV7</accession>
<keyword evidence="2" id="KW-1185">Reference proteome</keyword>
<protein>
    <submittedName>
        <fullName evidence="1">Uncharacterized protein</fullName>
    </submittedName>
</protein>
<dbReference type="EMBL" id="CM023471">
    <property type="protein sequence ID" value="KAH7965931.1"/>
    <property type="molecule type" value="Genomic_DNA"/>
</dbReference>
<sequence>MFDKLVGQDQLKYLLTHKLSQDYAENYFRFIRGRGRHKNNPTAAQFEAAYKCLLVQREVTSSSSGNCSQDMVSILNATTTIAMVDANSTLTDMRRSSILQPDDHTYTHRIDCPESLSAFVGVVVPYIAGFIVRKVRKTICEQCITALHSDELAPLIKQKSRGGLISPSQDVIGLCEEVEKGLQRLQAECDAITTVKSRAKHLILEVIGAYKFTICASKALKNTLM</sequence>